<name>A0ACC2TYZ4_9FUNG</name>
<proteinExistence type="predicted"/>
<accession>A0ACC2TYZ4</accession>
<evidence type="ECO:0000313" key="2">
    <source>
        <dbReference type="Proteomes" id="UP001165960"/>
    </source>
</evidence>
<protein>
    <submittedName>
        <fullName evidence="1">Uncharacterized protein</fullName>
    </submittedName>
</protein>
<keyword evidence="2" id="KW-1185">Reference proteome</keyword>
<gene>
    <name evidence="1" type="ORF">DSO57_1032222</name>
</gene>
<dbReference type="Proteomes" id="UP001165960">
    <property type="component" value="Unassembled WGS sequence"/>
</dbReference>
<evidence type="ECO:0000313" key="1">
    <source>
        <dbReference type="EMBL" id="KAJ9079754.1"/>
    </source>
</evidence>
<sequence length="140" mass="16040">MSVHLIQTNYASYPVFRWDDKRISTAYEIHSYFSIINNFHRIRPCTQPFSQQHNYTPFPAVQTPYSGFFYPSFKLGNAVQGFRTPATSHLRSLRHRSSLAFNLGRKSTLSKKLDLAPILSQTSSGLSFTVETRSLNFDPS</sequence>
<dbReference type="EMBL" id="QTSX02001660">
    <property type="protein sequence ID" value="KAJ9079754.1"/>
    <property type="molecule type" value="Genomic_DNA"/>
</dbReference>
<reference evidence="1" key="1">
    <citation type="submission" date="2022-04" db="EMBL/GenBank/DDBJ databases">
        <title>Genome of the entomopathogenic fungus Entomophthora muscae.</title>
        <authorList>
            <person name="Elya C."/>
            <person name="Lovett B.R."/>
            <person name="Lee E."/>
            <person name="Macias A.M."/>
            <person name="Hajek A.E."/>
            <person name="De Bivort B.L."/>
            <person name="Kasson M.T."/>
            <person name="De Fine Licht H.H."/>
            <person name="Stajich J.E."/>
        </authorList>
    </citation>
    <scope>NUCLEOTIDE SEQUENCE</scope>
    <source>
        <strain evidence="1">Berkeley</strain>
    </source>
</reference>
<comment type="caution">
    <text evidence="1">The sequence shown here is derived from an EMBL/GenBank/DDBJ whole genome shotgun (WGS) entry which is preliminary data.</text>
</comment>
<organism evidence="1 2">
    <name type="scientific">Entomophthora muscae</name>
    <dbReference type="NCBI Taxonomy" id="34485"/>
    <lineage>
        <taxon>Eukaryota</taxon>
        <taxon>Fungi</taxon>
        <taxon>Fungi incertae sedis</taxon>
        <taxon>Zoopagomycota</taxon>
        <taxon>Entomophthoromycotina</taxon>
        <taxon>Entomophthoromycetes</taxon>
        <taxon>Entomophthorales</taxon>
        <taxon>Entomophthoraceae</taxon>
        <taxon>Entomophthora</taxon>
    </lineage>
</organism>